<proteinExistence type="predicted"/>
<name>A0A164W9Y1_9CRUS</name>
<evidence type="ECO:0000256" key="1">
    <source>
        <dbReference type="SAM" id="SignalP"/>
    </source>
</evidence>
<keyword evidence="3" id="KW-1185">Reference proteome</keyword>
<reference evidence="2 3" key="1">
    <citation type="submission" date="2016-03" db="EMBL/GenBank/DDBJ databases">
        <title>EvidentialGene: Evidence-directed Construction of Genes on Genomes.</title>
        <authorList>
            <person name="Gilbert D.G."/>
            <person name="Choi J.-H."/>
            <person name="Mockaitis K."/>
            <person name="Colbourne J."/>
            <person name="Pfrender M."/>
        </authorList>
    </citation>
    <scope>NUCLEOTIDE SEQUENCE [LARGE SCALE GENOMIC DNA]</scope>
    <source>
        <strain evidence="2 3">Xinb3</strain>
        <tissue evidence="2">Complete organism</tissue>
    </source>
</reference>
<dbReference type="Proteomes" id="UP000076858">
    <property type="component" value="Unassembled WGS sequence"/>
</dbReference>
<feature type="signal peptide" evidence="1">
    <location>
        <begin position="1"/>
        <end position="33"/>
    </location>
</feature>
<protein>
    <submittedName>
        <fullName evidence="2">Uncharacterized protein</fullName>
    </submittedName>
</protein>
<dbReference type="AlphaFoldDB" id="A0A164W9Y1"/>
<comment type="caution">
    <text evidence="2">The sequence shown here is derived from an EMBL/GenBank/DDBJ whole genome shotgun (WGS) entry which is preliminary data.</text>
</comment>
<accession>A0A164W9Y1</accession>
<evidence type="ECO:0000313" key="3">
    <source>
        <dbReference type="Proteomes" id="UP000076858"/>
    </source>
</evidence>
<gene>
    <name evidence="2" type="ORF">APZ42_021826</name>
</gene>
<evidence type="ECO:0000313" key="2">
    <source>
        <dbReference type="EMBL" id="KZS13087.1"/>
    </source>
</evidence>
<organism evidence="2 3">
    <name type="scientific">Daphnia magna</name>
    <dbReference type="NCBI Taxonomy" id="35525"/>
    <lineage>
        <taxon>Eukaryota</taxon>
        <taxon>Metazoa</taxon>
        <taxon>Ecdysozoa</taxon>
        <taxon>Arthropoda</taxon>
        <taxon>Crustacea</taxon>
        <taxon>Branchiopoda</taxon>
        <taxon>Diplostraca</taxon>
        <taxon>Cladocera</taxon>
        <taxon>Anomopoda</taxon>
        <taxon>Daphniidae</taxon>
        <taxon>Daphnia</taxon>
    </lineage>
</organism>
<dbReference type="EMBL" id="LRGB01001274">
    <property type="protein sequence ID" value="KZS13087.1"/>
    <property type="molecule type" value="Genomic_DNA"/>
</dbReference>
<keyword evidence="1" id="KW-0732">Signal</keyword>
<sequence>MEIRKALRFRRMGRLLSKFILLLLLLAMSLTEGAPIASHYNKESFAEDRTSYIHSFMRKMHKLLALIQFTLQNNLGMS</sequence>
<feature type="chain" id="PRO_5007854050" evidence="1">
    <location>
        <begin position="34"/>
        <end position="78"/>
    </location>
</feature>